<dbReference type="OrthoDB" id="9812495at2"/>
<dbReference type="STRING" id="46223.SAMN05421852_12610"/>
<evidence type="ECO:0000313" key="3">
    <source>
        <dbReference type="Proteomes" id="UP000199545"/>
    </source>
</evidence>
<gene>
    <name evidence="2" type="ORF">SAMN05421852_12610</name>
</gene>
<feature type="domain" description="DUF5680" evidence="1">
    <location>
        <begin position="50"/>
        <end position="159"/>
    </location>
</feature>
<name>A0A1I3UQQ2_9BACL</name>
<dbReference type="AlphaFoldDB" id="A0A1I3UQQ2"/>
<evidence type="ECO:0000313" key="2">
    <source>
        <dbReference type="EMBL" id="SFJ84191.1"/>
    </source>
</evidence>
<proteinExistence type="predicted"/>
<keyword evidence="3" id="KW-1185">Reference proteome</keyword>
<protein>
    <recommendedName>
        <fullName evidence="1">DUF5680 domain-containing protein</fullName>
    </recommendedName>
</protein>
<reference evidence="2 3" key="1">
    <citation type="submission" date="2016-10" db="EMBL/GenBank/DDBJ databases">
        <authorList>
            <person name="de Groot N.N."/>
        </authorList>
    </citation>
    <scope>NUCLEOTIDE SEQUENCE [LARGE SCALE GENOMIC DNA]</scope>
    <source>
        <strain evidence="2 3">DSM 44778</strain>
    </source>
</reference>
<organism evidence="2 3">
    <name type="scientific">Thermoflavimicrobium dichotomicum</name>
    <dbReference type="NCBI Taxonomy" id="46223"/>
    <lineage>
        <taxon>Bacteria</taxon>
        <taxon>Bacillati</taxon>
        <taxon>Bacillota</taxon>
        <taxon>Bacilli</taxon>
        <taxon>Bacillales</taxon>
        <taxon>Thermoactinomycetaceae</taxon>
        <taxon>Thermoflavimicrobium</taxon>
    </lineage>
</organism>
<dbReference type="Proteomes" id="UP000199545">
    <property type="component" value="Unassembled WGS sequence"/>
</dbReference>
<sequence>MSHPFDLQEFIHFLVQAKRSTYASGANDTSPILPASSQFEYTKSPFFYRDIYFGSSRFTGQEIVYYQEKPVWSMNYYGGITSQIKDLNEISKIYRILKEALQLVDENAPFRGPKQWIKGQHLYSNHYQGDIESFHGSEHMKCMCTGISIYSLHYHGGFLK</sequence>
<dbReference type="EMBL" id="FORR01000026">
    <property type="protein sequence ID" value="SFJ84191.1"/>
    <property type="molecule type" value="Genomic_DNA"/>
</dbReference>
<evidence type="ECO:0000259" key="1">
    <source>
        <dbReference type="Pfam" id="PF18931"/>
    </source>
</evidence>
<dbReference type="InterPro" id="IPR043735">
    <property type="entry name" value="DUF5680"/>
</dbReference>
<accession>A0A1I3UQQ2</accession>
<dbReference type="RefSeq" id="WP_093231557.1">
    <property type="nucleotide sequence ID" value="NZ_FORR01000026.1"/>
</dbReference>
<dbReference type="Pfam" id="PF18931">
    <property type="entry name" value="DUF5680"/>
    <property type="match status" value="1"/>
</dbReference>